<dbReference type="Proteomes" id="UP001451303">
    <property type="component" value="Unassembled WGS sequence"/>
</dbReference>
<proteinExistence type="predicted"/>
<keyword evidence="3" id="KW-1185">Reference proteome</keyword>
<gene>
    <name evidence="2" type="ORF">QR685DRAFT_585977</name>
</gene>
<protein>
    <recommendedName>
        <fullName evidence="4">Protein HRI1</fullName>
    </recommendedName>
</protein>
<evidence type="ECO:0000313" key="2">
    <source>
        <dbReference type="EMBL" id="KAL0472126.1"/>
    </source>
</evidence>
<evidence type="ECO:0008006" key="4">
    <source>
        <dbReference type="Google" id="ProtNLM"/>
    </source>
</evidence>
<dbReference type="PANTHER" id="PTHR35332:SF2">
    <property type="entry name" value="REGULATION OF ENOLASE PROTEIN 1"/>
    <property type="match status" value="1"/>
</dbReference>
<name>A0ABR3DHH0_NEUIN</name>
<evidence type="ECO:0000313" key="3">
    <source>
        <dbReference type="Proteomes" id="UP001451303"/>
    </source>
</evidence>
<accession>A0ABR3DHH0</accession>
<dbReference type="InterPro" id="IPR009784">
    <property type="entry name" value="DUF1349"/>
</dbReference>
<dbReference type="PANTHER" id="PTHR35332">
    <property type="entry name" value="REGULATION OF ENOLASE PROTEIN 1"/>
    <property type="match status" value="1"/>
</dbReference>
<comment type="caution">
    <text evidence="2">The sequence shown here is derived from an EMBL/GenBank/DDBJ whole genome shotgun (WGS) entry which is preliminary data.</text>
</comment>
<dbReference type="EMBL" id="JAVLET010000003">
    <property type="protein sequence ID" value="KAL0472126.1"/>
    <property type="molecule type" value="Genomic_DNA"/>
</dbReference>
<sequence length="241" mass="26914">MSTKTSDIFTIRAAPGTDIWRKPPTTNIYNAPTAIPPSTRSTGPLTSFLSVRASFSFPWRERYDQAGILLAFRPRHPSSSSSSSLTPSATSESERKNDIPPKWIKTGIEFYQSQPQLSTVATENWADWSVTPLLSSSSSSSSSPGAETEQWTTILVEQSADEHGKSIWVYRIVVDEKTGEEKSRTALREICWVYGLTNPGVEEWDLEVVAMAARPEKEIKDGDEKELVVKVKGWEVKWAEE</sequence>
<reference evidence="2 3" key="1">
    <citation type="submission" date="2023-09" db="EMBL/GenBank/DDBJ databases">
        <title>Multi-omics analysis of a traditional fermented food reveals byproduct-associated fungal strains for waste-to-food upcycling.</title>
        <authorList>
            <consortium name="Lawrence Berkeley National Laboratory"/>
            <person name="Rekdal V.M."/>
            <person name="Villalobos-Escobedo J.M."/>
            <person name="Rodriguez-Valeron N."/>
            <person name="Garcia M.O."/>
            <person name="Vasquez D.P."/>
            <person name="Damayanti I."/>
            <person name="Sorensen P.M."/>
            <person name="Baidoo E.E."/>
            <person name="De Carvalho A.C."/>
            <person name="Riley R."/>
            <person name="Lipzen A."/>
            <person name="He G."/>
            <person name="Yan M."/>
            <person name="Haridas S."/>
            <person name="Daum C."/>
            <person name="Yoshinaga Y."/>
            <person name="Ng V."/>
            <person name="Grigoriev I.V."/>
            <person name="Munk R."/>
            <person name="Nuraida L."/>
            <person name="Wijaya C.H."/>
            <person name="Morales P.-C."/>
            <person name="Keasling J.D."/>
        </authorList>
    </citation>
    <scope>NUCLEOTIDE SEQUENCE [LARGE SCALE GENOMIC DNA]</scope>
    <source>
        <strain evidence="2 3">FGSC 2613</strain>
    </source>
</reference>
<dbReference type="Gene3D" id="2.60.120.200">
    <property type="match status" value="1"/>
</dbReference>
<evidence type="ECO:0000256" key="1">
    <source>
        <dbReference type="SAM" id="MobiDB-lite"/>
    </source>
</evidence>
<organism evidence="2 3">
    <name type="scientific">Neurospora intermedia</name>
    <dbReference type="NCBI Taxonomy" id="5142"/>
    <lineage>
        <taxon>Eukaryota</taxon>
        <taxon>Fungi</taxon>
        <taxon>Dikarya</taxon>
        <taxon>Ascomycota</taxon>
        <taxon>Pezizomycotina</taxon>
        <taxon>Sordariomycetes</taxon>
        <taxon>Sordariomycetidae</taxon>
        <taxon>Sordariales</taxon>
        <taxon>Sordariaceae</taxon>
        <taxon>Neurospora</taxon>
    </lineage>
</organism>
<feature type="compositionally biased region" description="Low complexity" evidence="1">
    <location>
        <begin position="77"/>
        <end position="91"/>
    </location>
</feature>
<feature type="region of interest" description="Disordered" evidence="1">
    <location>
        <begin position="75"/>
        <end position="99"/>
    </location>
</feature>
<dbReference type="Pfam" id="PF07081">
    <property type="entry name" value="DUF1349"/>
    <property type="match status" value="1"/>
</dbReference>